<feature type="compositionally biased region" description="Polar residues" evidence="7">
    <location>
        <begin position="1"/>
        <end position="12"/>
    </location>
</feature>
<evidence type="ECO:0000256" key="5">
    <source>
        <dbReference type="ARBA" id="ARBA00023136"/>
    </source>
</evidence>
<dbReference type="SUPFAM" id="SSF118215">
    <property type="entry name" value="Proton glutamate symport protein"/>
    <property type="match status" value="1"/>
</dbReference>
<dbReference type="GO" id="GO:0005313">
    <property type="term" value="F:L-glutamate transmembrane transporter activity"/>
    <property type="evidence" value="ECO:0007669"/>
    <property type="project" value="TreeGrafter"/>
</dbReference>
<feature type="transmembrane region" description="Helical" evidence="6">
    <location>
        <begin position="97"/>
        <end position="117"/>
    </location>
</feature>
<proteinExistence type="inferred from homology"/>
<feature type="transmembrane region" description="Helical" evidence="6">
    <location>
        <begin position="423"/>
        <end position="448"/>
    </location>
</feature>
<protein>
    <recommendedName>
        <fullName evidence="6">Amino acid transporter</fullName>
    </recommendedName>
</protein>
<evidence type="ECO:0000256" key="2">
    <source>
        <dbReference type="ARBA" id="ARBA00022448"/>
    </source>
</evidence>
<evidence type="ECO:0000256" key="3">
    <source>
        <dbReference type="ARBA" id="ARBA00022692"/>
    </source>
</evidence>
<gene>
    <name evidence="8" type="primary">SATT</name>
    <name evidence="8" type="ORF">TR157962</name>
</gene>
<feature type="region of interest" description="Disordered" evidence="7">
    <location>
        <begin position="1"/>
        <end position="34"/>
    </location>
</feature>
<dbReference type="Pfam" id="PF00375">
    <property type="entry name" value="SDF"/>
    <property type="match status" value="1"/>
</dbReference>
<keyword evidence="6" id="KW-0769">Symport</keyword>
<organism evidence="8">
    <name type="scientific">Schistocephalus solidus</name>
    <name type="common">Tapeworm</name>
    <dbReference type="NCBI Taxonomy" id="70667"/>
    <lineage>
        <taxon>Eukaryota</taxon>
        <taxon>Metazoa</taxon>
        <taxon>Spiralia</taxon>
        <taxon>Lophotrochozoa</taxon>
        <taxon>Platyhelminthes</taxon>
        <taxon>Cestoda</taxon>
        <taxon>Eucestoda</taxon>
        <taxon>Diphyllobothriidea</taxon>
        <taxon>Diphyllobothriidae</taxon>
        <taxon>Schistocephalus</taxon>
    </lineage>
</organism>
<accession>A0A0X3PFM9</accession>
<dbReference type="AlphaFoldDB" id="A0A0X3PFM9"/>
<dbReference type="InterPro" id="IPR001991">
    <property type="entry name" value="Na-dicarboxylate_symporter"/>
</dbReference>
<keyword evidence="3 6" id="KW-0812">Transmembrane</keyword>
<comment type="similarity">
    <text evidence="6">Belongs to the dicarboxylate/amino acid:cation symporter (DAACS) (TC 2.A.23) family.</text>
</comment>
<feature type="transmembrane region" description="Helical" evidence="6">
    <location>
        <begin position="398"/>
        <end position="417"/>
    </location>
</feature>
<dbReference type="PANTHER" id="PTHR11958:SF63">
    <property type="entry name" value="AMINO ACID TRANSPORTER"/>
    <property type="match status" value="1"/>
</dbReference>
<dbReference type="EMBL" id="GEEE01012612">
    <property type="protein sequence ID" value="JAP50613.1"/>
    <property type="molecule type" value="Transcribed_RNA"/>
</dbReference>
<evidence type="ECO:0000256" key="7">
    <source>
        <dbReference type="SAM" id="MobiDB-lite"/>
    </source>
</evidence>
<dbReference type="GO" id="GO:0005886">
    <property type="term" value="C:plasma membrane"/>
    <property type="evidence" value="ECO:0007669"/>
    <property type="project" value="TreeGrafter"/>
</dbReference>
<feature type="transmembrane region" description="Helical" evidence="6">
    <location>
        <begin position="220"/>
        <end position="240"/>
    </location>
</feature>
<evidence type="ECO:0000313" key="8">
    <source>
        <dbReference type="EMBL" id="JAP50613.1"/>
    </source>
</evidence>
<comment type="subcellular location">
    <subcellularLocation>
        <location evidence="1 6">Membrane</location>
        <topology evidence="1 6">Multi-pass membrane protein</topology>
    </subcellularLocation>
</comment>
<feature type="transmembrane region" description="Helical" evidence="6">
    <location>
        <begin position="55"/>
        <end position="77"/>
    </location>
</feature>
<keyword evidence="5 6" id="KW-0472">Membrane</keyword>
<dbReference type="InterPro" id="IPR050746">
    <property type="entry name" value="DAACS"/>
</dbReference>
<dbReference type="InterPro" id="IPR036458">
    <property type="entry name" value="Na:dicarbo_symporter_sf"/>
</dbReference>
<feature type="transmembrane region" description="Helical" evidence="6">
    <location>
        <begin position="129"/>
        <end position="151"/>
    </location>
</feature>
<dbReference type="PRINTS" id="PR00173">
    <property type="entry name" value="EDTRNSPORT"/>
</dbReference>
<dbReference type="PANTHER" id="PTHR11958">
    <property type="entry name" value="SODIUM/DICARBOXYLATE SYMPORTER-RELATED"/>
    <property type="match status" value="1"/>
</dbReference>
<evidence type="ECO:0000256" key="6">
    <source>
        <dbReference type="RuleBase" id="RU361216"/>
    </source>
</evidence>
<dbReference type="GO" id="GO:0015175">
    <property type="term" value="F:neutral L-amino acid transmembrane transporter activity"/>
    <property type="evidence" value="ECO:0007669"/>
    <property type="project" value="TreeGrafter"/>
</dbReference>
<feature type="transmembrane region" description="Helical" evidence="6">
    <location>
        <begin position="260"/>
        <end position="281"/>
    </location>
</feature>
<name>A0A0X3PFM9_SCHSO</name>
<keyword evidence="2 6" id="KW-0813">Transport</keyword>
<dbReference type="GO" id="GO:0015501">
    <property type="term" value="F:glutamate:sodium symporter activity"/>
    <property type="evidence" value="ECO:0007669"/>
    <property type="project" value="TreeGrafter"/>
</dbReference>
<dbReference type="Gene3D" id="1.10.3860.10">
    <property type="entry name" value="Sodium:dicarboxylate symporter"/>
    <property type="match status" value="1"/>
</dbReference>
<evidence type="ECO:0000256" key="4">
    <source>
        <dbReference type="ARBA" id="ARBA00022989"/>
    </source>
</evidence>
<keyword evidence="4 6" id="KW-1133">Transmembrane helix</keyword>
<feature type="transmembrane region" description="Helical" evidence="6">
    <location>
        <begin position="293"/>
        <end position="318"/>
    </location>
</feature>
<evidence type="ECO:0000256" key="1">
    <source>
        <dbReference type="ARBA" id="ARBA00004141"/>
    </source>
</evidence>
<feature type="non-terminal residue" evidence="8">
    <location>
        <position position="1"/>
    </location>
</feature>
<sequence>TPTSGTWGTMNSVGGADAKMSQEDELTGSSKSSEEDSLKYVTRQNKCLACLRDNAFTLATLGGVCVGFALGFGVRAAKPSGEVTSWIAMPGNIYLRLLQLTILPLISSNLLLVIAGLDPKKNGRLGAIGISYVIILNLVSSIIGTACAAVIRPGDRILGSMNSPDPVPSVKGLTASDVFIDIIYNVFPSNIVGVALFQYRTKIVNETTLEKVGDANRPGTNMLGVLFVSVVFGIAARAANDGGQVFLDFFDSLSKVVTRIMHAILLLTPVGVCFMVASSILARADIQADFIQLSLFIATVLLGLAMHFIFVILVHLVVSRQNPLRLLKYCVDPYLIAFATTSPACAVGEAYVALDKAGVKQVVSRFTTPLCAVMKGDGPAVFITVSCLFLAQREKVDLSVGQVFVVLFLTFASSTAVPNIPSASIVLVMTILSSIGVLTEGAGMLFAVEWLLDRCRSGNGAFSFVYVAATTEALYDKLATKQAIEEADEAQRISVIS</sequence>
<feature type="transmembrane region" description="Helical" evidence="6">
    <location>
        <begin position="178"/>
        <end position="199"/>
    </location>
</feature>
<reference evidence="8" key="1">
    <citation type="submission" date="2016-01" db="EMBL/GenBank/DDBJ databases">
        <title>Reference transcriptome for the parasite Schistocephalus solidus: insights into the molecular evolution of parasitism.</title>
        <authorList>
            <person name="Hebert F.O."/>
            <person name="Grambauer S."/>
            <person name="Barber I."/>
            <person name="Landry C.R."/>
            <person name="Aubin-Horth N."/>
        </authorList>
    </citation>
    <scope>NUCLEOTIDE SEQUENCE</scope>
</reference>